<dbReference type="InterPro" id="IPR020084">
    <property type="entry name" value="NUDIX_hydrolase_CS"/>
</dbReference>
<dbReference type="EMBL" id="JACHBR010000001">
    <property type="protein sequence ID" value="MBB5627539.1"/>
    <property type="molecule type" value="Genomic_DNA"/>
</dbReference>
<name>A0A7W8Z4X3_9ACTN</name>
<dbReference type="PANTHER" id="PTHR43046">
    <property type="entry name" value="GDP-MANNOSE MANNOSYL HYDROLASE"/>
    <property type="match status" value="1"/>
</dbReference>
<protein>
    <submittedName>
        <fullName evidence="5">8-oxo-dGTP pyrophosphatase MutT (NUDIX family)</fullName>
    </submittedName>
</protein>
<keyword evidence="6" id="KW-1185">Reference proteome</keyword>
<sequence>MKSVKSGEVVNFDDPLYERDPDAWNSYLAAGNATQPRKRVSVDVLLRDDVGRILLVDPKYKPDWDLPGGMAEANEAPTDTARRELCEELGCSIEVGPLLCIDWQSPHGPWDDLLAFVFDGGTLSSRDIDALHLADEELAAYEFCSIEQTRQRLRPYMFRRLTSALEALVTGQCRYLQDGHQQLGK</sequence>
<dbReference type="CDD" id="cd18876">
    <property type="entry name" value="NUDIX_Hydrolase"/>
    <property type="match status" value="1"/>
</dbReference>
<dbReference type="Proteomes" id="UP000588112">
    <property type="component" value="Unassembled WGS sequence"/>
</dbReference>
<keyword evidence="3" id="KW-0460">Magnesium</keyword>
<evidence type="ECO:0000256" key="3">
    <source>
        <dbReference type="ARBA" id="ARBA00022842"/>
    </source>
</evidence>
<evidence type="ECO:0000313" key="5">
    <source>
        <dbReference type="EMBL" id="MBB5627539.1"/>
    </source>
</evidence>
<feature type="domain" description="Nudix hydrolase" evidence="4">
    <location>
        <begin position="36"/>
        <end position="166"/>
    </location>
</feature>
<evidence type="ECO:0000259" key="4">
    <source>
        <dbReference type="PROSITE" id="PS51462"/>
    </source>
</evidence>
<evidence type="ECO:0000313" key="6">
    <source>
        <dbReference type="Proteomes" id="UP000588112"/>
    </source>
</evidence>
<dbReference type="PROSITE" id="PS51462">
    <property type="entry name" value="NUDIX"/>
    <property type="match status" value="1"/>
</dbReference>
<gene>
    <name evidence="5" type="ORF">BJ981_003238</name>
</gene>
<dbReference type="Pfam" id="PF00293">
    <property type="entry name" value="NUDIX"/>
    <property type="match status" value="1"/>
</dbReference>
<dbReference type="AlphaFoldDB" id="A0A7W8Z4X3"/>
<proteinExistence type="predicted"/>
<accession>A0A7W8Z4X3</accession>
<dbReference type="PROSITE" id="PS00893">
    <property type="entry name" value="NUDIX_BOX"/>
    <property type="match status" value="1"/>
</dbReference>
<dbReference type="Gene3D" id="3.90.79.10">
    <property type="entry name" value="Nucleoside Triphosphate Pyrophosphohydrolase"/>
    <property type="match status" value="1"/>
</dbReference>
<comment type="caution">
    <text evidence="5">The sequence shown here is derived from an EMBL/GenBank/DDBJ whole genome shotgun (WGS) entry which is preliminary data.</text>
</comment>
<dbReference type="InterPro" id="IPR015797">
    <property type="entry name" value="NUDIX_hydrolase-like_dom_sf"/>
</dbReference>
<dbReference type="SUPFAM" id="SSF55811">
    <property type="entry name" value="Nudix"/>
    <property type="match status" value="1"/>
</dbReference>
<dbReference type="GO" id="GO:0016787">
    <property type="term" value="F:hydrolase activity"/>
    <property type="evidence" value="ECO:0007669"/>
    <property type="project" value="UniProtKB-KW"/>
</dbReference>
<reference evidence="5 6" key="1">
    <citation type="submission" date="2020-08" db="EMBL/GenBank/DDBJ databases">
        <title>Sequencing the genomes of 1000 actinobacteria strains.</title>
        <authorList>
            <person name="Klenk H.-P."/>
        </authorList>
    </citation>
    <scope>NUCLEOTIDE SEQUENCE [LARGE SCALE GENOMIC DNA]</scope>
    <source>
        <strain evidence="5 6">DSM 45790</strain>
    </source>
</reference>
<evidence type="ECO:0000256" key="2">
    <source>
        <dbReference type="ARBA" id="ARBA00022801"/>
    </source>
</evidence>
<organism evidence="5 6">
    <name type="scientific">Sphaerisporangium krabiense</name>
    <dbReference type="NCBI Taxonomy" id="763782"/>
    <lineage>
        <taxon>Bacteria</taxon>
        <taxon>Bacillati</taxon>
        <taxon>Actinomycetota</taxon>
        <taxon>Actinomycetes</taxon>
        <taxon>Streptosporangiales</taxon>
        <taxon>Streptosporangiaceae</taxon>
        <taxon>Sphaerisporangium</taxon>
    </lineage>
</organism>
<dbReference type="PANTHER" id="PTHR43046:SF12">
    <property type="entry name" value="GDP-MANNOSE MANNOSYL HYDROLASE"/>
    <property type="match status" value="1"/>
</dbReference>
<comment type="cofactor">
    <cofactor evidence="1">
        <name>Mg(2+)</name>
        <dbReference type="ChEBI" id="CHEBI:18420"/>
    </cofactor>
</comment>
<keyword evidence="2" id="KW-0378">Hydrolase</keyword>
<dbReference type="InterPro" id="IPR000086">
    <property type="entry name" value="NUDIX_hydrolase_dom"/>
</dbReference>
<evidence type="ECO:0000256" key="1">
    <source>
        <dbReference type="ARBA" id="ARBA00001946"/>
    </source>
</evidence>
<dbReference type="RefSeq" id="WP_184612185.1">
    <property type="nucleotide sequence ID" value="NZ_BOOS01000067.1"/>
</dbReference>